<keyword evidence="1" id="KW-0175">Coiled coil</keyword>
<name>A0ABY2RR69_9NOCA</name>
<protein>
    <submittedName>
        <fullName evidence="2">YbaB/EbfC family DNA-binding protein</fullName>
    </submittedName>
</protein>
<keyword evidence="2" id="KW-0238">DNA-binding</keyword>
<dbReference type="Proteomes" id="UP000305109">
    <property type="component" value="Unassembled WGS sequence"/>
</dbReference>
<comment type="caution">
    <text evidence="2">The sequence shown here is derived from an EMBL/GenBank/DDBJ whole genome shotgun (WGS) entry which is preliminary data.</text>
</comment>
<keyword evidence="3" id="KW-1185">Reference proteome</keyword>
<evidence type="ECO:0000313" key="2">
    <source>
        <dbReference type="EMBL" id="TJZ81557.1"/>
    </source>
</evidence>
<dbReference type="InterPro" id="IPR004401">
    <property type="entry name" value="YbaB/EbfC"/>
</dbReference>
<gene>
    <name evidence="2" type="ORF">FCG67_02755</name>
</gene>
<reference evidence="2 3" key="1">
    <citation type="submission" date="2019-04" db="EMBL/GenBank/DDBJ databases">
        <title>Rhodococcus oryzae sp. nov., a novel actinomycete isolated from rhizosphere soil of rice (Oryza sativa L.).</title>
        <authorList>
            <person name="Li C."/>
        </authorList>
    </citation>
    <scope>NUCLEOTIDE SEQUENCE [LARGE SCALE GENOMIC DNA]</scope>
    <source>
        <strain evidence="2 3">NEAU-CX67</strain>
    </source>
</reference>
<feature type="coiled-coil region" evidence="1">
    <location>
        <begin position="41"/>
        <end position="68"/>
    </location>
</feature>
<evidence type="ECO:0000313" key="3">
    <source>
        <dbReference type="Proteomes" id="UP000305109"/>
    </source>
</evidence>
<dbReference type="GO" id="GO:0003677">
    <property type="term" value="F:DNA binding"/>
    <property type="evidence" value="ECO:0007669"/>
    <property type="project" value="UniProtKB-KW"/>
</dbReference>
<organism evidence="2 3">
    <name type="scientific">Rhodococcus oryzae</name>
    <dbReference type="NCBI Taxonomy" id="2571143"/>
    <lineage>
        <taxon>Bacteria</taxon>
        <taxon>Bacillati</taxon>
        <taxon>Actinomycetota</taxon>
        <taxon>Actinomycetes</taxon>
        <taxon>Mycobacteriales</taxon>
        <taxon>Nocardiaceae</taxon>
        <taxon>Rhodococcus</taxon>
    </lineage>
</organism>
<dbReference type="EMBL" id="SUMD01000001">
    <property type="protein sequence ID" value="TJZ81557.1"/>
    <property type="molecule type" value="Genomic_DNA"/>
</dbReference>
<dbReference type="Pfam" id="PF02575">
    <property type="entry name" value="YbaB_DNA_bd"/>
    <property type="match status" value="1"/>
</dbReference>
<dbReference type="InterPro" id="IPR036894">
    <property type="entry name" value="YbaB-like_sf"/>
</dbReference>
<proteinExistence type="predicted"/>
<dbReference type="Gene3D" id="3.30.1310.10">
    <property type="entry name" value="Nucleoid-associated protein YbaB-like domain"/>
    <property type="match status" value="1"/>
</dbReference>
<evidence type="ECO:0000256" key="1">
    <source>
        <dbReference type="SAM" id="Coils"/>
    </source>
</evidence>
<accession>A0ABY2RR69</accession>
<sequence length="131" mass="14283">MKRPPQRVGCGNCERATHRRHCERTKDGDAVNSGHQMDLVVERATGLANSLEDALHDLTRARARVTHESGLVSVEVHENGGMSGLWISESIAHVDSRELAAMITATAARAAQMVADRRERILASLQAAFTD</sequence>